<dbReference type="Gene3D" id="3.30.830.10">
    <property type="entry name" value="Metalloenzyme, LuxS/M16 peptidase-like"/>
    <property type="match status" value="2"/>
</dbReference>
<dbReference type="PANTHER" id="PTHR11851">
    <property type="entry name" value="METALLOPROTEASE"/>
    <property type="match status" value="1"/>
</dbReference>
<keyword evidence="6" id="KW-1185">Reference proteome</keyword>
<dbReference type="PATRIC" id="fig|44574.3.peg.3046"/>
<evidence type="ECO:0000313" key="4">
    <source>
        <dbReference type="EMBL" id="AKH38439.1"/>
    </source>
</evidence>
<organism evidence="4 6">
    <name type="scientific">Nitrosomonas communis</name>
    <dbReference type="NCBI Taxonomy" id="44574"/>
    <lineage>
        <taxon>Bacteria</taxon>
        <taxon>Pseudomonadati</taxon>
        <taxon>Pseudomonadota</taxon>
        <taxon>Betaproteobacteria</taxon>
        <taxon>Nitrosomonadales</taxon>
        <taxon>Nitrosomonadaceae</taxon>
        <taxon>Nitrosomonas</taxon>
    </lineage>
</organism>
<feature type="domain" description="Peptidase M16 N-terminal" evidence="2">
    <location>
        <begin position="46"/>
        <end position="182"/>
    </location>
</feature>
<keyword evidence="4" id="KW-0645">Protease</keyword>
<dbReference type="KEGG" id="nco:AAW31_12555"/>
<dbReference type="InterPro" id="IPR011765">
    <property type="entry name" value="Pept_M16_N"/>
</dbReference>
<name>A0A0F7KHY2_9PROT</name>
<evidence type="ECO:0000259" key="2">
    <source>
        <dbReference type="Pfam" id="PF00675"/>
    </source>
</evidence>
<dbReference type="EMBL" id="CP011451">
    <property type="protein sequence ID" value="AKH38439.1"/>
    <property type="molecule type" value="Genomic_DNA"/>
</dbReference>
<dbReference type="Pfam" id="PF05193">
    <property type="entry name" value="Peptidase_M16_C"/>
    <property type="match status" value="1"/>
</dbReference>
<dbReference type="RefSeq" id="WP_046850482.1">
    <property type="nucleotide sequence ID" value="NZ_CP011451.1"/>
</dbReference>
<dbReference type="PANTHER" id="PTHR11851:SF224">
    <property type="entry name" value="PROCESSING PROTEASE"/>
    <property type="match status" value="1"/>
</dbReference>
<accession>A0A0F7KHY2</accession>
<reference evidence="6" key="1">
    <citation type="submission" date="2015-05" db="EMBL/GenBank/DDBJ databases">
        <title>Draft genome of Nitrosomonas communis strain Nm2.</title>
        <authorList>
            <person name="Kozlowski J.A."/>
            <person name="Kits K.D."/>
            <person name="Stein L.Y."/>
        </authorList>
    </citation>
    <scope>NUCLEOTIDE SEQUENCE [LARGE SCALE GENOMIC DNA]</scope>
    <source>
        <strain evidence="6">Nm2</strain>
    </source>
</reference>
<dbReference type="Pfam" id="PF00675">
    <property type="entry name" value="Peptidase_M16"/>
    <property type="match status" value="1"/>
</dbReference>
<dbReference type="InterPro" id="IPR050361">
    <property type="entry name" value="MPP/UQCRC_Complex"/>
</dbReference>
<feature type="signal peptide" evidence="1">
    <location>
        <begin position="1"/>
        <end position="23"/>
    </location>
</feature>
<proteinExistence type="predicted"/>
<evidence type="ECO:0000259" key="3">
    <source>
        <dbReference type="Pfam" id="PF05193"/>
    </source>
</evidence>
<dbReference type="EMBL" id="VNHT01000069">
    <property type="protein sequence ID" value="TYP78706.1"/>
    <property type="molecule type" value="Genomic_DNA"/>
</dbReference>
<dbReference type="OrthoDB" id="9811314at2"/>
<evidence type="ECO:0000313" key="5">
    <source>
        <dbReference type="EMBL" id="TYP78706.1"/>
    </source>
</evidence>
<dbReference type="SUPFAM" id="SSF63411">
    <property type="entry name" value="LuxS/MPP-like metallohydrolase"/>
    <property type="match status" value="2"/>
</dbReference>
<keyword evidence="4" id="KW-0378">Hydrolase</keyword>
<evidence type="ECO:0000313" key="7">
    <source>
        <dbReference type="Proteomes" id="UP000324176"/>
    </source>
</evidence>
<keyword evidence="1" id="KW-0732">Signal</keyword>
<evidence type="ECO:0000256" key="1">
    <source>
        <dbReference type="SAM" id="SignalP"/>
    </source>
</evidence>
<dbReference type="InterPro" id="IPR011249">
    <property type="entry name" value="Metalloenz_LuxS/M16"/>
</dbReference>
<sequence>MHAKFLSAFIALLTLLSPCMTQATPNIQHWTTAQGTRVYFVRTEGLPMVDLHVVFAAGSVYDGTQHGVASLTSALLDSGAGKWNADDIAQRLESVGAVMETSVSKDTGSLYLRSLTDPDKLNVAVGTLHAILTKPLFTAEDFERQKRQALLSLQEKEESPGNLAEVIYTKAIYGDHPYGHPTDGEIGTVTQLTRNDLVKFYQRYYVAANAMVAIVGDLARADAETLVERLLAGLPQGAPAEILPTVAEPLAATTVKQFFPSTQTHVLIGEPVLVYNDPDYFPLYVGNHILGGSGLVARITQEVREKRGLSYSASSYFSPRADKGPFTMRLQTRNEQTDKALKVIMETANKFIADGPTDKELEAAKQNLVGGFVLRIDNNRKIAEYVATIGFYGLPLDYLHTFTAKVQSVTVADIVKSFKTRVDPARFQTVLVGGAVGK</sequence>
<dbReference type="GO" id="GO:0006508">
    <property type="term" value="P:proteolysis"/>
    <property type="evidence" value="ECO:0007669"/>
    <property type="project" value="UniProtKB-KW"/>
</dbReference>
<dbReference type="Proteomes" id="UP000034156">
    <property type="component" value="Chromosome"/>
</dbReference>
<dbReference type="InterPro" id="IPR007863">
    <property type="entry name" value="Peptidase_M16_C"/>
</dbReference>
<dbReference type="Proteomes" id="UP000324176">
    <property type="component" value="Unassembled WGS sequence"/>
</dbReference>
<reference evidence="4 6" key="2">
    <citation type="journal article" date="2016" name="Genome Announc.">
        <title>Genome Sequence of Nitrosomonas communis Strain Nm2, a Mesophilic Ammonia-Oxidizing Bacterium Isolated from Mediterranean Soil.</title>
        <authorList>
            <person name="Kozlowski J.A."/>
            <person name="Kits K.D."/>
            <person name="Stein L.Y."/>
        </authorList>
    </citation>
    <scope>NUCLEOTIDE SEQUENCE [LARGE SCALE GENOMIC DNA]</scope>
    <source>
        <strain evidence="4 6">Nm2</strain>
    </source>
</reference>
<dbReference type="GO" id="GO:0008233">
    <property type="term" value="F:peptidase activity"/>
    <property type="evidence" value="ECO:0007669"/>
    <property type="project" value="UniProtKB-KW"/>
</dbReference>
<feature type="domain" description="Peptidase M16 C-terminal" evidence="3">
    <location>
        <begin position="192"/>
        <end position="368"/>
    </location>
</feature>
<feature type="chain" id="PRO_5035990348" evidence="1">
    <location>
        <begin position="24"/>
        <end position="438"/>
    </location>
</feature>
<reference evidence="5 7" key="3">
    <citation type="submission" date="2019-07" db="EMBL/GenBank/DDBJ databases">
        <title>Active sludge and wastewater microbial communities from Klosterneuburg, Austria.</title>
        <authorList>
            <person name="Wagner M."/>
        </authorList>
    </citation>
    <scope>NUCLEOTIDE SEQUENCE [LARGE SCALE GENOMIC DNA]</scope>
    <source>
        <strain evidence="5 7">Nm2</strain>
    </source>
</reference>
<evidence type="ECO:0000313" key="6">
    <source>
        <dbReference type="Proteomes" id="UP000034156"/>
    </source>
</evidence>
<dbReference type="GO" id="GO:0046872">
    <property type="term" value="F:metal ion binding"/>
    <property type="evidence" value="ECO:0007669"/>
    <property type="project" value="InterPro"/>
</dbReference>
<dbReference type="AlphaFoldDB" id="A0A0F7KHY2"/>
<gene>
    <name evidence="4" type="ORF">AAW31_12555</name>
    <name evidence="5" type="ORF">BCL69_106910</name>
</gene>
<protein>
    <submittedName>
        <fullName evidence="4">Zinc protease</fullName>
    </submittedName>
</protein>